<evidence type="ECO:0000313" key="2">
    <source>
        <dbReference type="EMBL" id="KHJ31094.1"/>
    </source>
</evidence>
<dbReference type="OMA" id="GIKPWRH"/>
<dbReference type="HOGENOM" id="CLU_133417_0_0_1"/>
<gene>
    <name evidence="2" type="ORF">EV44_g1299</name>
</gene>
<organism evidence="2 3">
    <name type="scientific">Uncinula necator</name>
    <name type="common">Grape powdery mildew</name>
    <dbReference type="NCBI Taxonomy" id="52586"/>
    <lineage>
        <taxon>Eukaryota</taxon>
        <taxon>Fungi</taxon>
        <taxon>Dikarya</taxon>
        <taxon>Ascomycota</taxon>
        <taxon>Pezizomycotina</taxon>
        <taxon>Leotiomycetes</taxon>
        <taxon>Erysiphales</taxon>
        <taxon>Erysiphaceae</taxon>
        <taxon>Erysiphe</taxon>
    </lineage>
</organism>
<evidence type="ECO:0000313" key="3">
    <source>
        <dbReference type="Proteomes" id="UP000030854"/>
    </source>
</evidence>
<dbReference type="OrthoDB" id="5326237at2759"/>
<protein>
    <submittedName>
        <fullName evidence="2">Uncharacterized protein</fullName>
    </submittedName>
</protein>
<comment type="caution">
    <text evidence="2">The sequence shown here is derived from an EMBL/GenBank/DDBJ whole genome shotgun (WGS) entry which is preliminary data.</text>
</comment>
<keyword evidence="1" id="KW-0175">Coiled coil</keyword>
<dbReference type="EMBL" id="JNVN01003259">
    <property type="protein sequence ID" value="KHJ31094.1"/>
    <property type="molecule type" value="Genomic_DNA"/>
</dbReference>
<accession>A0A0B1P339</accession>
<reference evidence="2 3" key="1">
    <citation type="journal article" date="2014" name="BMC Genomics">
        <title>Adaptive genomic structural variation in the grape powdery mildew pathogen, Erysiphe necator.</title>
        <authorList>
            <person name="Jones L."/>
            <person name="Riaz S."/>
            <person name="Morales-Cruz A."/>
            <person name="Amrine K.C."/>
            <person name="McGuire B."/>
            <person name="Gubler W.D."/>
            <person name="Walker M.A."/>
            <person name="Cantu D."/>
        </authorList>
    </citation>
    <scope>NUCLEOTIDE SEQUENCE [LARGE SCALE GENOMIC DNA]</scope>
    <source>
        <strain evidence="3">c</strain>
    </source>
</reference>
<name>A0A0B1P339_UNCNE</name>
<feature type="coiled-coil region" evidence="1">
    <location>
        <begin position="78"/>
        <end position="105"/>
    </location>
</feature>
<dbReference type="AlphaFoldDB" id="A0A0B1P339"/>
<sequence>MSNNQSASGAGLSTSVSTYQDANQQLFDPSLDVWDEERFELAMKTLKEMHIQLRNLRTTIPRLLAPLTLQHHAPQMLLEEFKQSIKTANQEIQEFQQLMMSEESSKIFCRARKSLALNAKFNKPWSVTENPDWLTRGS</sequence>
<evidence type="ECO:0000256" key="1">
    <source>
        <dbReference type="SAM" id="Coils"/>
    </source>
</evidence>
<dbReference type="STRING" id="52586.A0A0B1P339"/>
<keyword evidence="3" id="KW-1185">Reference proteome</keyword>
<dbReference type="Proteomes" id="UP000030854">
    <property type="component" value="Unassembled WGS sequence"/>
</dbReference>
<proteinExistence type="predicted"/>